<evidence type="ECO:0000256" key="1">
    <source>
        <dbReference type="ARBA" id="ARBA00010641"/>
    </source>
</evidence>
<evidence type="ECO:0000256" key="4">
    <source>
        <dbReference type="ARBA" id="ARBA00023163"/>
    </source>
</evidence>
<keyword evidence="4" id="KW-0804">Transcription</keyword>
<dbReference type="PANTHER" id="PTHR43133">
    <property type="entry name" value="RNA POLYMERASE ECF-TYPE SIGMA FACTO"/>
    <property type="match status" value="1"/>
</dbReference>
<dbReference type="GO" id="GO:0016987">
    <property type="term" value="F:sigma factor activity"/>
    <property type="evidence" value="ECO:0007669"/>
    <property type="project" value="UniProtKB-KW"/>
</dbReference>
<sequence length="306" mass="36243">MSYRNLFDDTLENHELAIRFKNGEEQALAYFYTKAFKPLVYFGCRYLNDEFTVCTIVQEAILKLWQQPFREKIESIFHAYCFIRINIRWRCLSWHKNKKNEFLKHIHCDEHIDRYAEIPPTTASENGYTQKKEELLQAIDKVIPLLPPNQENIMRLYLNYGYSYKEMAKRYTTSNQRIAKEINKSIERVKKIINAGKPAVISQPTVKYTSLLSLSLSNKNVAVKAGHQNDYEEVLDGTRLQIFRYRYEQKMSFGEIAERISLPICDVQQEYLKAHEIIKGIKERRKHRSNNFKAKQLSGNYRSPIH</sequence>
<dbReference type="InterPro" id="IPR014284">
    <property type="entry name" value="RNA_pol_sigma-70_dom"/>
</dbReference>
<dbReference type="AlphaFoldDB" id="A0A386HL89"/>
<dbReference type="Gene3D" id="1.10.1740.10">
    <property type="match status" value="1"/>
</dbReference>
<dbReference type="RefSeq" id="WP_119984357.1">
    <property type="nucleotide sequence ID" value="NZ_CP032489.1"/>
</dbReference>
<keyword evidence="2" id="KW-0805">Transcription regulation</keyword>
<evidence type="ECO:0000313" key="6">
    <source>
        <dbReference type="Proteomes" id="UP000266118"/>
    </source>
</evidence>
<keyword evidence="6" id="KW-1185">Reference proteome</keyword>
<dbReference type="SUPFAM" id="SSF88659">
    <property type="entry name" value="Sigma3 and sigma4 domains of RNA polymerase sigma factors"/>
    <property type="match status" value="2"/>
</dbReference>
<dbReference type="NCBIfam" id="TIGR02937">
    <property type="entry name" value="sigma70-ECF"/>
    <property type="match status" value="1"/>
</dbReference>
<comment type="similarity">
    <text evidence="1">Belongs to the sigma-70 factor family. ECF subfamily.</text>
</comment>
<dbReference type="EMBL" id="CP032489">
    <property type="protein sequence ID" value="AYD46386.1"/>
    <property type="molecule type" value="Genomic_DNA"/>
</dbReference>
<dbReference type="Proteomes" id="UP000266118">
    <property type="component" value="Chromosome"/>
</dbReference>
<gene>
    <name evidence="5" type="ORF">D6B99_01385</name>
</gene>
<dbReference type="GO" id="GO:0006352">
    <property type="term" value="P:DNA-templated transcription initiation"/>
    <property type="evidence" value="ECO:0007669"/>
    <property type="project" value="InterPro"/>
</dbReference>
<dbReference type="Gene3D" id="1.10.10.10">
    <property type="entry name" value="Winged helix-like DNA-binding domain superfamily/Winged helix DNA-binding domain"/>
    <property type="match status" value="1"/>
</dbReference>
<proteinExistence type="inferred from homology"/>
<dbReference type="InterPro" id="IPR013325">
    <property type="entry name" value="RNA_pol_sigma_r2"/>
</dbReference>
<protein>
    <submittedName>
        <fullName evidence="5">Sigma-70 family RNA polymerase sigma factor</fullName>
    </submittedName>
</protein>
<dbReference type="KEGG" id="ark:D6B99_01385"/>
<dbReference type="InterPro" id="IPR039425">
    <property type="entry name" value="RNA_pol_sigma-70-like"/>
</dbReference>
<name>A0A386HL89_9BACT</name>
<organism evidence="5 6">
    <name type="scientific">Arachidicoccus soli</name>
    <dbReference type="NCBI Taxonomy" id="2341117"/>
    <lineage>
        <taxon>Bacteria</taxon>
        <taxon>Pseudomonadati</taxon>
        <taxon>Bacteroidota</taxon>
        <taxon>Chitinophagia</taxon>
        <taxon>Chitinophagales</taxon>
        <taxon>Chitinophagaceae</taxon>
        <taxon>Arachidicoccus</taxon>
    </lineage>
</organism>
<keyword evidence="3" id="KW-0731">Sigma factor</keyword>
<evidence type="ECO:0000256" key="2">
    <source>
        <dbReference type="ARBA" id="ARBA00023015"/>
    </source>
</evidence>
<dbReference type="SUPFAM" id="SSF88946">
    <property type="entry name" value="Sigma2 domain of RNA polymerase sigma factors"/>
    <property type="match status" value="1"/>
</dbReference>
<dbReference type="PANTHER" id="PTHR43133:SF46">
    <property type="entry name" value="RNA POLYMERASE SIGMA-70 FACTOR ECF SUBFAMILY"/>
    <property type="match status" value="1"/>
</dbReference>
<dbReference type="InterPro" id="IPR036388">
    <property type="entry name" value="WH-like_DNA-bd_sf"/>
</dbReference>
<dbReference type="OrthoDB" id="759001at2"/>
<dbReference type="InterPro" id="IPR013324">
    <property type="entry name" value="RNA_pol_sigma_r3/r4-like"/>
</dbReference>
<evidence type="ECO:0000313" key="5">
    <source>
        <dbReference type="EMBL" id="AYD46386.1"/>
    </source>
</evidence>
<reference evidence="5 6" key="1">
    <citation type="submission" date="2018-09" db="EMBL/GenBank/DDBJ databases">
        <title>Arachidicoccus sp. nov., a bacterium isolated from soil.</title>
        <authorList>
            <person name="Weon H.-Y."/>
            <person name="Kwon S.-W."/>
            <person name="Lee S.A."/>
        </authorList>
    </citation>
    <scope>NUCLEOTIDE SEQUENCE [LARGE SCALE GENOMIC DNA]</scope>
    <source>
        <strain evidence="5 6">KIS59-12</strain>
    </source>
</reference>
<accession>A0A386HL89</accession>
<evidence type="ECO:0000256" key="3">
    <source>
        <dbReference type="ARBA" id="ARBA00023082"/>
    </source>
</evidence>